<accession>A0A9P4YXM0</accession>
<organism evidence="9 10">
    <name type="scientific">Geosmithia morbida</name>
    <dbReference type="NCBI Taxonomy" id="1094350"/>
    <lineage>
        <taxon>Eukaryota</taxon>
        <taxon>Fungi</taxon>
        <taxon>Dikarya</taxon>
        <taxon>Ascomycota</taxon>
        <taxon>Pezizomycotina</taxon>
        <taxon>Sordariomycetes</taxon>
        <taxon>Hypocreomycetidae</taxon>
        <taxon>Hypocreales</taxon>
        <taxon>Bionectriaceae</taxon>
        <taxon>Geosmithia</taxon>
    </lineage>
</organism>
<evidence type="ECO:0000313" key="10">
    <source>
        <dbReference type="Proteomes" id="UP000749293"/>
    </source>
</evidence>
<evidence type="ECO:0000256" key="6">
    <source>
        <dbReference type="ARBA" id="ARBA00023242"/>
    </source>
</evidence>
<dbReference type="GO" id="GO:0061982">
    <property type="term" value="P:meiosis I cell cycle process"/>
    <property type="evidence" value="ECO:0007669"/>
    <property type="project" value="UniProtKB-ARBA"/>
</dbReference>
<evidence type="ECO:0000259" key="8">
    <source>
        <dbReference type="PROSITE" id="PS50162"/>
    </source>
</evidence>
<gene>
    <name evidence="9" type="ORF">GMORB2_6312</name>
</gene>
<evidence type="ECO:0000256" key="7">
    <source>
        <dbReference type="SAM" id="MobiDB-lite"/>
    </source>
</evidence>
<proteinExistence type="predicted"/>
<keyword evidence="6" id="KW-0539">Nucleus</keyword>
<dbReference type="InterPro" id="IPR020588">
    <property type="entry name" value="RecA_ATP-bd"/>
</dbReference>
<dbReference type="Gene3D" id="3.40.50.300">
    <property type="entry name" value="P-loop containing nucleotide triphosphate hydrolases"/>
    <property type="match status" value="1"/>
</dbReference>
<protein>
    <submittedName>
        <fullName evidence="9">DNA repair protein RAD57</fullName>
    </submittedName>
</protein>
<dbReference type="SUPFAM" id="SSF52540">
    <property type="entry name" value="P-loop containing nucleoside triphosphate hydrolases"/>
    <property type="match status" value="1"/>
</dbReference>
<evidence type="ECO:0000256" key="4">
    <source>
        <dbReference type="ARBA" id="ARBA00022840"/>
    </source>
</evidence>
<dbReference type="GO" id="GO:0140664">
    <property type="term" value="F:ATP-dependent DNA damage sensor activity"/>
    <property type="evidence" value="ECO:0007669"/>
    <property type="project" value="InterPro"/>
</dbReference>
<keyword evidence="5" id="KW-0234">DNA repair</keyword>
<dbReference type="InterPro" id="IPR013632">
    <property type="entry name" value="Rad51_C"/>
</dbReference>
<dbReference type="EMBL" id="JAANYQ010000006">
    <property type="protein sequence ID" value="KAF4123611.1"/>
    <property type="molecule type" value="Genomic_DNA"/>
</dbReference>
<sequence>MADLVRILPSFPTGNFSGLLPTIENHSLTTADLLTLHPGDIAKQTRLPILDLKRLVAAIQACLSDDVGPPKKLTSPPVPPPPPPLSTIAPSLRPPSSLISTLDPDLDAALGGGVPTGRITEFVGESGVGKTQFLLSLSLAVQLPSPHGLSRSALYISTESGLPTTRLVQMLRTNPTLVAASSSPHQDGRPSSDNIRCTVLADLESQDHILQYQLPVLIDRHDVGLVVIDSVAANYRAEFERHDGQEAQPAPSRGSNMAARSADLVRLGALLRDLARRHNLAVVVANQVSDRFSSPYPSSFLPRPASYPYATQETPLASRGTRMPSSSISSSMGMDATPFFMPPAEDPPPPPVLALDHQQRWFTGWGDDPTDGLPPKNPSLGLVWTTQIACRVALFKSPVYGQPRRIAPRVTTGDDDGGGGDDNDGCSHAAEAAAPTLRTWKRWMKVVFAPHTRASGKGTDGAVRFDITPSGLRAVK</sequence>
<evidence type="ECO:0000256" key="1">
    <source>
        <dbReference type="ARBA" id="ARBA00004123"/>
    </source>
</evidence>
<feature type="region of interest" description="Disordered" evidence="7">
    <location>
        <begin position="405"/>
        <end position="428"/>
    </location>
</feature>
<dbReference type="Pfam" id="PF08423">
    <property type="entry name" value="Rad51"/>
    <property type="match status" value="1"/>
</dbReference>
<dbReference type="GO" id="GO:0003697">
    <property type="term" value="F:single-stranded DNA binding"/>
    <property type="evidence" value="ECO:0007669"/>
    <property type="project" value="TreeGrafter"/>
</dbReference>
<dbReference type="PANTHER" id="PTHR22942:SF66">
    <property type="entry name" value="RE19845P"/>
    <property type="match status" value="1"/>
</dbReference>
<dbReference type="OrthoDB" id="1861185at2759"/>
<dbReference type="GO" id="GO:0000730">
    <property type="term" value="P:DNA recombinase assembly"/>
    <property type="evidence" value="ECO:0007669"/>
    <property type="project" value="TreeGrafter"/>
</dbReference>
<comment type="subcellular location">
    <subcellularLocation>
        <location evidence="1">Nucleus</location>
    </subcellularLocation>
</comment>
<reference evidence="9" key="1">
    <citation type="submission" date="2020-03" db="EMBL/GenBank/DDBJ databases">
        <title>Site-based positive gene gene selection in Geosmithia morbida across the United States reveals a broad range of putative effectors and factors for local host and environmental adapation.</title>
        <authorList>
            <person name="Onufrak A."/>
            <person name="Murdoch R.W."/>
            <person name="Gazis R."/>
            <person name="Huff M."/>
            <person name="Staton M."/>
            <person name="Klingeman W."/>
            <person name="Hadziabdic D."/>
        </authorList>
    </citation>
    <scope>NUCLEOTIDE SEQUENCE</scope>
    <source>
        <strain evidence="9">1262</strain>
    </source>
</reference>
<evidence type="ECO:0000256" key="3">
    <source>
        <dbReference type="ARBA" id="ARBA00022763"/>
    </source>
</evidence>
<evidence type="ECO:0000256" key="2">
    <source>
        <dbReference type="ARBA" id="ARBA00022741"/>
    </source>
</evidence>
<dbReference type="GO" id="GO:0042148">
    <property type="term" value="P:DNA strand invasion"/>
    <property type="evidence" value="ECO:0007669"/>
    <property type="project" value="TreeGrafter"/>
</dbReference>
<keyword evidence="4" id="KW-0067">ATP-binding</keyword>
<dbReference type="GO" id="GO:0000150">
    <property type="term" value="F:DNA strand exchange activity"/>
    <property type="evidence" value="ECO:0007669"/>
    <property type="project" value="TreeGrafter"/>
</dbReference>
<dbReference type="InterPro" id="IPR027417">
    <property type="entry name" value="P-loop_NTPase"/>
</dbReference>
<dbReference type="RefSeq" id="XP_035322263.1">
    <property type="nucleotide sequence ID" value="XM_035468282.1"/>
</dbReference>
<dbReference type="InterPro" id="IPR003593">
    <property type="entry name" value="AAA+_ATPase"/>
</dbReference>
<dbReference type="PROSITE" id="PS50162">
    <property type="entry name" value="RECA_2"/>
    <property type="match status" value="1"/>
</dbReference>
<dbReference type="AlphaFoldDB" id="A0A9P4YXM0"/>
<dbReference type="SMART" id="SM00382">
    <property type="entry name" value="AAA"/>
    <property type="match status" value="1"/>
</dbReference>
<keyword evidence="2" id="KW-0547">Nucleotide-binding</keyword>
<dbReference type="GeneID" id="55972537"/>
<evidence type="ECO:0000256" key="5">
    <source>
        <dbReference type="ARBA" id="ARBA00023204"/>
    </source>
</evidence>
<dbReference type="GO" id="GO:0005524">
    <property type="term" value="F:ATP binding"/>
    <property type="evidence" value="ECO:0007669"/>
    <property type="project" value="UniProtKB-KW"/>
</dbReference>
<dbReference type="GO" id="GO:0005634">
    <property type="term" value="C:nucleus"/>
    <property type="evidence" value="ECO:0007669"/>
    <property type="project" value="UniProtKB-SubCell"/>
</dbReference>
<dbReference type="CDD" id="cd19491">
    <property type="entry name" value="XRCC3"/>
    <property type="match status" value="1"/>
</dbReference>
<feature type="domain" description="RecA family profile 1" evidence="8">
    <location>
        <begin position="95"/>
        <end position="288"/>
    </location>
</feature>
<feature type="compositionally biased region" description="Acidic residues" evidence="7">
    <location>
        <begin position="413"/>
        <end position="424"/>
    </location>
</feature>
<dbReference type="PANTHER" id="PTHR22942">
    <property type="entry name" value="RECA/RAD51/RADA DNA STRAND-PAIRING FAMILY MEMBER"/>
    <property type="match status" value="1"/>
</dbReference>
<keyword evidence="10" id="KW-1185">Reference proteome</keyword>
<name>A0A9P4YXM0_9HYPO</name>
<keyword evidence="3" id="KW-0227">DNA damage</keyword>
<dbReference type="GO" id="GO:0006312">
    <property type="term" value="P:mitotic recombination"/>
    <property type="evidence" value="ECO:0007669"/>
    <property type="project" value="TreeGrafter"/>
</dbReference>
<dbReference type="PRINTS" id="PR01874">
    <property type="entry name" value="DNAREPAIRADA"/>
</dbReference>
<dbReference type="GO" id="GO:0003690">
    <property type="term" value="F:double-stranded DNA binding"/>
    <property type="evidence" value="ECO:0007669"/>
    <property type="project" value="TreeGrafter"/>
</dbReference>
<dbReference type="Proteomes" id="UP000749293">
    <property type="component" value="Unassembled WGS sequence"/>
</dbReference>
<comment type="caution">
    <text evidence="9">The sequence shown here is derived from an EMBL/GenBank/DDBJ whole genome shotgun (WGS) entry which is preliminary data.</text>
</comment>
<evidence type="ECO:0000313" key="9">
    <source>
        <dbReference type="EMBL" id="KAF4123611.1"/>
    </source>
</evidence>
<dbReference type="InterPro" id="IPR047348">
    <property type="entry name" value="XRCC3-like_C"/>
</dbReference>